<protein>
    <recommendedName>
        <fullName evidence="9">DivIVA domain-containing protein</fullName>
    </recommendedName>
</protein>
<keyword evidence="3" id="KW-0963">Cytoplasm</keyword>
<dbReference type="NCBIfam" id="TIGR03544">
    <property type="entry name" value="DivI1A_domain"/>
    <property type="match status" value="1"/>
</dbReference>
<evidence type="ECO:0000313" key="8">
    <source>
        <dbReference type="EMBL" id="SVB77136.1"/>
    </source>
</evidence>
<accession>A0A382GPS4</accession>
<keyword evidence="4" id="KW-0132">Cell division</keyword>
<dbReference type="EMBL" id="UINC01056743">
    <property type="protein sequence ID" value="SVB77136.1"/>
    <property type="molecule type" value="Genomic_DNA"/>
</dbReference>
<evidence type="ECO:0000256" key="7">
    <source>
        <dbReference type="SAM" id="Coils"/>
    </source>
</evidence>
<comment type="similarity">
    <text evidence="2">Belongs to the DivIVA family.</text>
</comment>
<evidence type="ECO:0000256" key="3">
    <source>
        <dbReference type="ARBA" id="ARBA00022490"/>
    </source>
</evidence>
<dbReference type="InterPro" id="IPR007793">
    <property type="entry name" value="DivIVA_fam"/>
</dbReference>
<evidence type="ECO:0000256" key="5">
    <source>
        <dbReference type="ARBA" id="ARBA00023054"/>
    </source>
</evidence>
<dbReference type="PANTHER" id="PTHR35794:SF2">
    <property type="entry name" value="CELL DIVISION PROTEIN DIVIVA"/>
    <property type="match status" value="1"/>
</dbReference>
<proteinExistence type="inferred from homology"/>
<feature type="coiled-coil region" evidence="7">
    <location>
        <begin position="29"/>
        <end position="63"/>
    </location>
</feature>
<evidence type="ECO:0000256" key="6">
    <source>
        <dbReference type="ARBA" id="ARBA00023306"/>
    </source>
</evidence>
<gene>
    <name evidence="8" type="ORF">METZ01_LOCUS229990</name>
</gene>
<dbReference type="Pfam" id="PF05103">
    <property type="entry name" value="DivIVA"/>
    <property type="match status" value="1"/>
</dbReference>
<keyword evidence="6" id="KW-0131">Cell cycle</keyword>
<sequence length="99" mass="11686">MRLNHLDILEQCFRDKFFGYSKEDVDSFLHLVADDFKEMAEELNQLKKQVDQKNQAIEHFKEEAEHKTDISKNRSTEITPEIIKEKAKKIINAARDHAN</sequence>
<dbReference type="Gene3D" id="6.10.250.660">
    <property type="match status" value="1"/>
</dbReference>
<evidence type="ECO:0000256" key="2">
    <source>
        <dbReference type="ARBA" id="ARBA00009008"/>
    </source>
</evidence>
<organism evidence="8">
    <name type="scientific">marine metagenome</name>
    <dbReference type="NCBI Taxonomy" id="408172"/>
    <lineage>
        <taxon>unclassified sequences</taxon>
        <taxon>metagenomes</taxon>
        <taxon>ecological metagenomes</taxon>
    </lineage>
</organism>
<keyword evidence="5 7" id="KW-0175">Coiled coil</keyword>
<dbReference type="PANTHER" id="PTHR35794">
    <property type="entry name" value="CELL DIVISION PROTEIN DIVIVA"/>
    <property type="match status" value="1"/>
</dbReference>
<reference evidence="8" key="1">
    <citation type="submission" date="2018-05" db="EMBL/GenBank/DDBJ databases">
        <authorList>
            <person name="Lanie J.A."/>
            <person name="Ng W.-L."/>
            <person name="Kazmierczak K.M."/>
            <person name="Andrzejewski T.M."/>
            <person name="Davidsen T.M."/>
            <person name="Wayne K.J."/>
            <person name="Tettelin H."/>
            <person name="Glass J.I."/>
            <person name="Rusch D."/>
            <person name="Podicherti R."/>
            <person name="Tsui H.-C.T."/>
            <person name="Winkler M.E."/>
        </authorList>
    </citation>
    <scope>NUCLEOTIDE SEQUENCE</scope>
</reference>
<dbReference type="GO" id="GO:0005737">
    <property type="term" value="C:cytoplasm"/>
    <property type="evidence" value="ECO:0007669"/>
    <property type="project" value="UniProtKB-SubCell"/>
</dbReference>
<evidence type="ECO:0000256" key="4">
    <source>
        <dbReference type="ARBA" id="ARBA00022618"/>
    </source>
</evidence>
<evidence type="ECO:0008006" key="9">
    <source>
        <dbReference type="Google" id="ProtNLM"/>
    </source>
</evidence>
<feature type="non-terminal residue" evidence="8">
    <location>
        <position position="99"/>
    </location>
</feature>
<dbReference type="InterPro" id="IPR019933">
    <property type="entry name" value="DivIVA_domain"/>
</dbReference>
<dbReference type="GO" id="GO:0051301">
    <property type="term" value="P:cell division"/>
    <property type="evidence" value="ECO:0007669"/>
    <property type="project" value="UniProtKB-KW"/>
</dbReference>
<comment type="subcellular location">
    <subcellularLocation>
        <location evidence="1">Cytoplasm</location>
    </subcellularLocation>
</comment>
<evidence type="ECO:0000256" key="1">
    <source>
        <dbReference type="ARBA" id="ARBA00004496"/>
    </source>
</evidence>
<dbReference type="AlphaFoldDB" id="A0A382GPS4"/>
<name>A0A382GPS4_9ZZZZ</name>